<dbReference type="Proteomes" id="UP000059680">
    <property type="component" value="Chromosome 12"/>
</dbReference>
<reference evidence="1 2" key="3">
    <citation type="journal article" date="2013" name="Rice">
        <title>Improvement of the Oryza sativa Nipponbare reference genome using next generation sequence and optical map data.</title>
        <authorList>
            <person name="Kawahara Y."/>
            <person name="de la Bastide M."/>
            <person name="Hamilton J.P."/>
            <person name="Kanamori H."/>
            <person name="McCombie W.R."/>
            <person name="Ouyang S."/>
            <person name="Schwartz D.C."/>
            <person name="Tanaka T."/>
            <person name="Wu J."/>
            <person name="Zhou S."/>
            <person name="Childs K.L."/>
            <person name="Davidson R.M."/>
            <person name="Lin H."/>
            <person name="Quesada-Ocampo L."/>
            <person name="Vaillancourt B."/>
            <person name="Sakai H."/>
            <person name="Lee S.S."/>
            <person name="Kim J."/>
            <person name="Numa H."/>
            <person name="Itoh T."/>
            <person name="Buell C.R."/>
            <person name="Matsumoto T."/>
        </authorList>
    </citation>
    <scope>NUCLEOTIDE SEQUENCE [LARGE SCALE GENOMIC DNA]</scope>
    <source>
        <strain evidence="2">cv. Nipponbare</strain>
    </source>
</reference>
<reference evidence="1 2" key="2">
    <citation type="journal article" date="2013" name="Plant Cell Physiol.">
        <title>Rice Annotation Project Database (RAP-DB): an integrative and interactive database for rice genomics.</title>
        <authorList>
            <person name="Sakai H."/>
            <person name="Lee S.S."/>
            <person name="Tanaka T."/>
            <person name="Numa H."/>
            <person name="Kim J."/>
            <person name="Kawahara Y."/>
            <person name="Wakimoto H."/>
            <person name="Yang C.C."/>
            <person name="Iwamoto M."/>
            <person name="Abe T."/>
            <person name="Yamada Y."/>
            <person name="Muto A."/>
            <person name="Inokuchi H."/>
            <person name="Ikemura T."/>
            <person name="Matsumoto T."/>
            <person name="Sasaki T."/>
            <person name="Itoh T."/>
        </authorList>
    </citation>
    <scope>NUCLEOTIDE SEQUENCE [LARGE SCALE GENOMIC DNA]</scope>
    <source>
        <strain evidence="2">cv. Nipponbare</strain>
    </source>
</reference>
<organism evidence="1 2">
    <name type="scientific">Oryza sativa subsp. japonica</name>
    <name type="common">Rice</name>
    <dbReference type="NCBI Taxonomy" id="39947"/>
    <lineage>
        <taxon>Eukaryota</taxon>
        <taxon>Viridiplantae</taxon>
        <taxon>Streptophyta</taxon>
        <taxon>Embryophyta</taxon>
        <taxon>Tracheophyta</taxon>
        <taxon>Spermatophyta</taxon>
        <taxon>Magnoliopsida</taxon>
        <taxon>Liliopsida</taxon>
        <taxon>Poales</taxon>
        <taxon>Poaceae</taxon>
        <taxon>BOP clade</taxon>
        <taxon>Oryzoideae</taxon>
        <taxon>Oryzeae</taxon>
        <taxon>Oryzinae</taxon>
        <taxon>Oryza</taxon>
        <taxon>Oryza sativa</taxon>
    </lineage>
</organism>
<dbReference type="PaxDb" id="39947-A0A0P0Y958"/>
<dbReference type="InParanoid" id="A0A0P0Y958"/>
<feature type="non-terminal residue" evidence="1">
    <location>
        <position position="75"/>
    </location>
</feature>
<evidence type="ECO:0000313" key="2">
    <source>
        <dbReference type="Proteomes" id="UP000059680"/>
    </source>
</evidence>
<dbReference type="AlphaFoldDB" id="A0A0P0Y958"/>
<evidence type="ECO:0000313" key="1">
    <source>
        <dbReference type="EMBL" id="BAT16693.1"/>
    </source>
</evidence>
<sequence length="75" mass="8522">LGGTPQRNLPGYYIILTILIMVFQNKHQVAILQETCINSTIVLQKFCLLGGTVIRSSIQIEVIHIFLQIDYSFRS</sequence>
<protein>
    <submittedName>
        <fullName evidence="1">Os12g0278401 protein</fullName>
    </submittedName>
</protein>
<reference evidence="2" key="1">
    <citation type="journal article" date="2005" name="Nature">
        <title>The map-based sequence of the rice genome.</title>
        <authorList>
            <consortium name="International rice genome sequencing project (IRGSP)"/>
            <person name="Matsumoto T."/>
            <person name="Wu J."/>
            <person name="Kanamori H."/>
            <person name="Katayose Y."/>
            <person name="Fujisawa M."/>
            <person name="Namiki N."/>
            <person name="Mizuno H."/>
            <person name="Yamamoto K."/>
            <person name="Antonio B.A."/>
            <person name="Baba T."/>
            <person name="Sakata K."/>
            <person name="Nagamura Y."/>
            <person name="Aoki H."/>
            <person name="Arikawa K."/>
            <person name="Arita K."/>
            <person name="Bito T."/>
            <person name="Chiden Y."/>
            <person name="Fujitsuka N."/>
            <person name="Fukunaka R."/>
            <person name="Hamada M."/>
            <person name="Harada C."/>
            <person name="Hayashi A."/>
            <person name="Hijishita S."/>
            <person name="Honda M."/>
            <person name="Hosokawa S."/>
            <person name="Ichikawa Y."/>
            <person name="Idonuma A."/>
            <person name="Iijima M."/>
            <person name="Ikeda M."/>
            <person name="Ikeno M."/>
            <person name="Ito K."/>
            <person name="Ito S."/>
            <person name="Ito T."/>
            <person name="Ito Y."/>
            <person name="Ito Y."/>
            <person name="Iwabuchi A."/>
            <person name="Kamiya K."/>
            <person name="Karasawa W."/>
            <person name="Kurita K."/>
            <person name="Katagiri S."/>
            <person name="Kikuta A."/>
            <person name="Kobayashi H."/>
            <person name="Kobayashi N."/>
            <person name="Machita K."/>
            <person name="Maehara T."/>
            <person name="Masukawa M."/>
            <person name="Mizubayashi T."/>
            <person name="Mukai Y."/>
            <person name="Nagasaki H."/>
            <person name="Nagata Y."/>
            <person name="Naito S."/>
            <person name="Nakashima M."/>
            <person name="Nakama Y."/>
            <person name="Nakamichi Y."/>
            <person name="Nakamura M."/>
            <person name="Meguro A."/>
            <person name="Negishi M."/>
            <person name="Ohta I."/>
            <person name="Ohta T."/>
            <person name="Okamoto M."/>
            <person name="Ono N."/>
            <person name="Saji S."/>
            <person name="Sakaguchi M."/>
            <person name="Sakai K."/>
            <person name="Shibata M."/>
            <person name="Shimokawa T."/>
            <person name="Song J."/>
            <person name="Takazaki Y."/>
            <person name="Terasawa K."/>
            <person name="Tsugane M."/>
            <person name="Tsuji K."/>
            <person name="Ueda S."/>
            <person name="Waki K."/>
            <person name="Yamagata H."/>
            <person name="Yamamoto M."/>
            <person name="Yamamoto S."/>
            <person name="Yamane H."/>
            <person name="Yoshiki S."/>
            <person name="Yoshihara R."/>
            <person name="Yukawa K."/>
            <person name="Zhong H."/>
            <person name="Yano M."/>
            <person name="Yuan Q."/>
            <person name="Ouyang S."/>
            <person name="Liu J."/>
            <person name="Jones K.M."/>
            <person name="Gansberger K."/>
            <person name="Moffat K."/>
            <person name="Hill J."/>
            <person name="Bera J."/>
            <person name="Fadrosh D."/>
            <person name="Jin S."/>
            <person name="Johri S."/>
            <person name="Kim M."/>
            <person name="Overton L."/>
            <person name="Reardon M."/>
            <person name="Tsitrin T."/>
            <person name="Vuong H."/>
            <person name="Weaver B."/>
            <person name="Ciecko A."/>
            <person name="Tallon L."/>
            <person name="Jackson J."/>
            <person name="Pai G."/>
            <person name="Aken S.V."/>
            <person name="Utterback T."/>
            <person name="Reidmuller S."/>
            <person name="Feldblyum T."/>
            <person name="Hsiao J."/>
            <person name="Zismann V."/>
            <person name="Iobst S."/>
            <person name="de Vazeille A.R."/>
            <person name="Buell C.R."/>
            <person name="Ying K."/>
            <person name="Li Y."/>
            <person name="Lu T."/>
            <person name="Huang Y."/>
            <person name="Zhao Q."/>
            <person name="Feng Q."/>
            <person name="Zhang L."/>
            <person name="Zhu J."/>
            <person name="Weng Q."/>
            <person name="Mu J."/>
            <person name="Lu Y."/>
            <person name="Fan D."/>
            <person name="Liu Y."/>
            <person name="Guan J."/>
            <person name="Zhang Y."/>
            <person name="Yu S."/>
            <person name="Liu X."/>
            <person name="Zhang Y."/>
            <person name="Hong G."/>
            <person name="Han B."/>
            <person name="Choisne N."/>
            <person name="Demange N."/>
            <person name="Orjeda G."/>
            <person name="Samain S."/>
            <person name="Cattolico L."/>
            <person name="Pelletier E."/>
            <person name="Couloux A."/>
            <person name="Segurens B."/>
            <person name="Wincker P."/>
            <person name="D'Hont A."/>
            <person name="Scarpelli C."/>
            <person name="Weissenbach J."/>
            <person name="Salanoubat M."/>
            <person name="Quetier F."/>
            <person name="Yu Y."/>
            <person name="Kim H.R."/>
            <person name="Rambo T."/>
            <person name="Currie J."/>
            <person name="Collura K."/>
            <person name="Luo M."/>
            <person name="Yang T."/>
            <person name="Ammiraju J.S.S."/>
            <person name="Engler F."/>
            <person name="Soderlund C."/>
            <person name="Wing R.A."/>
            <person name="Palmer L.E."/>
            <person name="de la Bastide M."/>
            <person name="Spiegel L."/>
            <person name="Nascimento L."/>
            <person name="Zutavern T."/>
            <person name="O'Shaughnessy A."/>
            <person name="Dike S."/>
            <person name="Dedhia N."/>
            <person name="Preston R."/>
            <person name="Balija V."/>
            <person name="McCombie W.R."/>
            <person name="Chow T."/>
            <person name="Chen H."/>
            <person name="Chung M."/>
            <person name="Chen C."/>
            <person name="Shaw J."/>
            <person name="Wu H."/>
            <person name="Hsiao K."/>
            <person name="Chao Y."/>
            <person name="Chu M."/>
            <person name="Cheng C."/>
            <person name="Hour A."/>
            <person name="Lee P."/>
            <person name="Lin S."/>
            <person name="Lin Y."/>
            <person name="Liou J."/>
            <person name="Liu S."/>
            <person name="Hsing Y."/>
            <person name="Raghuvanshi S."/>
            <person name="Mohanty A."/>
            <person name="Bharti A.K."/>
            <person name="Gaur A."/>
            <person name="Gupta V."/>
            <person name="Kumar D."/>
            <person name="Ravi V."/>
            <person name="Vij S."/>
            <person name="Kapur A."/>
            <person name="Khurana P."/>
            <person name="Khurana P."/>
            <person name="Khurana J.P."/>
            <person name="Tyagi A.K."/>
            <person name="Gaikwad K."/>
            <person name="Singh A."/>
            <person name="Dalal V."/>
            <person name="Srivastava S."/>
            <person name="Dixit A."/>
            <person name="Pal A.K."/>
            <person name="Ghazi I.A."/>
            <person name="Yadav M."/>
            <person name="Pandit A."/>
            <person name="Bhargava A."/>
            <person name="Sureshbabu K."/>
            <person name="Batra K."/>
            <person name="Sharma T.R."/>
            <person name="Mohapatra T."/>
            <person name="Singh N.K."/>
            <person name="Messing J."/>
            <person name="Nelson A.B."/>
            <person name="Fuks G."/>
            <person name="Kavchok S."/>
            <person name="Keizer G."/>
            <person name="Linton E."/>
            <person name="Llaca V."/>
            <person name="Song R."/>
            <person name="Tanyolac B."/>
            <person name="Young S."/>
            <person name="Ho-Il K."/>
            <person name="Hahn J.H."/>
            <person name="Sangsakoo G."/>
            <person name="Vanavichit A."/>
            <person name="de Mattos Luiz.A.T."/>
            <person name="Zimmer P.D."/>
            <person name="Malone G."/>
            <person name="Dellagostin O."/>
            <person name="de Oliveira A.C."/>
            <person name="Bevan M."/>
            <person name="Bancroft I."/>
            <person name="Minx P."/>
            <person name="Cordum H."/>
            <person name="Wilson R."/>
            <person name="Cheng Z."/>
            <person name="Jin W."/>
            <person name="Jiang J."/>
            <person name="Leong S.A."/>
            <person name="Iwama H."/>
            <person name="Gojobori T."/>
            <person name="Itoh T."/>
            <person name="Niimura Y."/>
            <person name="Fujii Y."/>
            <person name="Habara T."/>
            <person name="Sakai H."/>
            <person name="Sato Y."/>
            <person name="Wilson G."/>
            <person name="Kumar K."/>
            <person name="McCouch S."/>
            <person name="Juretic N."/>
            <person name="Hoen D."/>
            <person name="Wright S."/>
            <person name="Bruskiewich R."/>
            <person name="Bureau T."/>
            <person name="Miyao A."/>
            <person name="Hirochika H."/>
            <person name="Nishikawa T."/>
            <person name="Kadowaki K."/>
            <person name="Sugiura M."/>
            <person name="Burr B."/>
            <person name="Sasaki T."/>
        </authorList>
    </citation>
    <scope>NUCLEOTIDE SEQUENCE [LARGE SCALE GENOMIC DNA]</scope>
    <source>
        <strain evidence="2">cv. Nipponbare</strain>
    </source>
</reference>
<gene>
    <name evidence="1" type="ordered locus">Os12g0278401</name>
    <name evidence="1" type="ORF">OSNPB_120278401</name>
</gene>
<accession>A0A0P0Y958</accession>
<keyword evidence="2" id="KW-1185">Reference proteome</keyword>
<dbReference type="Gramene" id="Os12t0278401-00">
    <property type="protein sequence ID" value="Os12t0278401-00"/>
    <property type="gene ID" value="Os12g0278401"/>
</dbReference>
<name>A0A0P0Y958_ORYSJ</name>
<dbReference type="EMBL" id="AP014968">
    <property type="protein sequence ID" value="BAT16693.1"/>
    <property type="molecule type" value="Genomic_DNA"/>
</dbReference>
<proteinExistence type="predicted"/>